<dbReference type="Proteomes" id="UP000014137">
    <property type="component" value="Unassembled WGS sequence"/>
</dbReference>
<dbReference type="AlphaFoldDB" id="M2PD59"/>
<protein>
    <submittedName>
        <fullName evidence="5">Acyl-CoA synthetase</fullName>
    </submittedName>
    <submittedName>
        <fullName evidence="4">Long-chain-fatty-acid--CoA ligase</fullName>
    </submittedName>
</protein>
<reference evidence="4 6" key="1">
    <citation type="submission" date="2012-10" db="EMBL/GenBank/DDBJ databases">
        <title>Genome assembly of Amycolatopsis azurea DSM 43854.</title>
        <authorList>
            <person name="Khatri I."/>
            <person name="Kaur I."/>
            <person name="Subramanian S."/>
            <person name="Mayilraj S."/>
        </authorList>
    </citation>
    <scope>NUCLEOTIDE SEQUENCE [LARGE SCALE GENOMIC DNA]</scope>
    <source>
        <strain evidence="4 6">DSM 43854</strain>
    </source>
</reference>
<accession>M2PD59</accession>
<dbReference type="PROSITE" id="PS00455">
    <property type="entry name" value="AMP_BINDING"/>
    <property type="match status" value="1"/>
</dbReference>
<dbReference type="InterPro" id="IPR000873">
    <property type="entry name" value="AMP-dep_synth/lig_dom"/>
</dbReference>
<dbReference type="PATRIC" id="fig|1238180.3.peg.7986"/>
<dbReference type="NCBIfam" id="NF005858">
    <property type="entry name" value="PRK07787.1"/>
    <property type="match status" value="1"/>
</dbReference>
<dbReference type="InterPro" id="IPR025110">
    <property type="entry name" value="AMP-bd_C"/>
</dbReference>
<sequence length="471" mass="49030">MLPGLTAGNDRVALRFGAESLTYGELASVTGPIAAGLAGRTRVAVWATPTLRTCVAIVAALSAGVPVVPINPKAGSRELAHIVADSAPDLVLAEPDAALPAELGAVSRGDIVLDASGTPWPGEEPDPETPAFVVYTSGTTGPPKGVLLPRRAVASNLDALAEIWGWTDADVLVHALPLFHVHGLILGVVGPLRRGGSLHHLGRFSSEAAAKELAGEGTMLFGVPTMYHRLAADCEADPALAAGVGAARLLVSGSAALPATDHQRISAATGQQVVERYGMTETLMNCGVRATGDRRPGAVGPPVPGVELRLVDDAGEPLAEDSVGEIEVRGPNLFLGYLNRPDATEAALRDGWFRTGDMAVRDADGYVRIVGRRATDLIKSGGYKIGAGEIENALLEHPGVAEAAVTGEPDDDLGERIVAWIVPAEVKPTADELADHVAGLLSPHKRPRVVHYLEALPRNEMGKVLKRALHG</sequence>
<comment type="caution">
    <text evidence="4">The sequence shown here is derived from an EMBL/GenBank/DDBJ whole genome shotgun (WGS) entry which is preliminary data.</text>
</comment>
<proteinExistence type="inferred from homology"/>
<dbReference type="RefSeq" id="WP_005167366.1">
    <property type="nucleotide sequence ID" value="NZ_ANMG01000099.1"/>
</dbReference>
<dbReference type="InterPro" id="IPR045851">
    <property type="entry name" value="AMP-bd_C_sf"/>
</dbReference>
<evidence type="ECO:0000313" key="4">
    <source>
        <dbReference type="EMBL" id="EMD22283.1"/>
    </source>
</evidence>
<feature type="domain" description="AMP-binding enzyme C-terminal" evidence="3">
    <location>
        <begin position="389"/>
        <end position="463"/>
    </location>
</feature>
<dbReference type="Proteomes" id="UP000188551">
    <property type="component" value="Unassembled WGS sequence"/>
</dbReference>
<evidence type="ECO:0000259" key="3">
    <source>
        <dbReference type="Pfam" id="PF13193"/>
    </source>
</evidence>
<dbReference type="EMBL" id="ANMG01000099">
    <property type="protein sequence ID" value="EMD22283.1"/>
    <property type="molecule type" value="Genomic_DNA"/>
</dbReference>
<dbReference type="GO" id="GO:0031956">
    <property type="term" value="F:medium-chain fatty acid-CoA ligase activity"/>
    <property type="evidence" value="ECO:0007669"/>
    <property type="project" value="TreeGrafter"/>
</dbReference>
<dbReference type="GO" id="GO:0006631">
    <property type="term" value="P:fatty acid metabolic process"/>
    <property type="evidence" value="ECO:0007669"/>
    <property type="project" value="TreeGrafter"/>
</dbReference>
<gene>
    <name evidence="5" type="ORF">B0293_14365</name>
    <name evidence="4" type="ORF">C791_8600</name>
</gene>
<dbReference type="Pfam" id="PF13193">
    <property type="entry name" value="AMP-binding_C"/>
    <property type="match status" value="1"/>
</dbReference>
<comment type="similarity">
    <text evidence="1">Belongs to the ATP-dependent AMP-binding enzyme family.</text>
</comment>
<evidence type="ECO:0000259" key="2">
    <source>
        <dbReference type="Pfam" id="PF00501"/>
    </source>
</evidence>
<dbReference type="InterPro" id="IPR020845">
    <property type="entry name" value="AMP-binding_CS"/>
</dbReference>
<dbReference type="Gene3D" id="3.30.300.30">
    <property type="match status" value="1"/>
</dbReference>
<keyword evidence="7" id="KW-1185">Reference proteome</keyword>
<dbReference type="SUPFAM" id="SSF56801">
    <property type="entry name" value="Acetyl-CoA synthetase-like"/>
    <property type="match status" value="1"/>
</dbReference>
<evidence type="ECO:0000256" key="1">
    <source>
        <dbReference type="ARBA" id="ARBA00006432"/>
    </source>
</evidence>
<organism evidence="4 6">
    <name type="scientific">Amycolatopsis azurea DSM 43854</name>
    <dbReference type="NCBI Taxonomy" id="1238180"/>
    <lineage>
        <taxon>Bacteria</taxon>
        <taxon>Bacillati</taxon>
        <taxon>Actinomycetota</taxon>
        <taxon>Actinomycetes</taxon>
        <taxon>Pseudonocardiales</taxon>
        <taxon>Pseudonocardiaceae</taxon>
        <taxon>Amycolatopsis</taxon>
    </lineage>
</organism>
<dbReference type="OrthoDB" id="5168424at2"/>
<dbReference type="InterPro" id="IPR042099">
    <property type="entry name" value="ANL_N_sf"/>
</dbReference>
<dbReference type="Gene3D" id="3.40.50.12780">
    <property type="entry name" value="N-terminal domain of ligase-like"/>
    <property type="match status" value="1"/>
</dbReference>
<feature type="domain" description="AMP-dependent synthetase/ligase" evidence="2">
    <location>
        <begin position="9"/>
        <end position="338"/>
    </location>
</feature>
<evidence type="ECO:0000313" key="6">
    <source>
        <dbReference type="Proteomes" id="UP000014137"/>
    </source>
</evidence>
<evidence type="ECO:0000313" key="7">
    <source>
        <dbReference type="Proteomes" id="UP000188551"/>
    </source>
</evidence>
<name>M2PD59_9PSEU</name>
<dbReference type="PANTHER" id="PTHR43201:SF8">
    <property type="entry name" value="ACYL-COA SYNTHETASE FAMILY MEMBER 3"/>
    <property type="match status" value="1"/>
</dbReference>
<dbReference type="Pfam" id="PF00501">
    <property type="entry name" value="AMP-binding"/>
    <property type="match status" value="1"/>
</dbReference>
<dbReference type="PANTHER" id="PTHR43201">
    <property type="entry name" value="ACYL-COA SYNTHETASE"/>
    <property type="match status" value="1"/>
</dbReference>
<reference evidence="5 7" key="2">
    <citation type="submission" date="2017-02" db="EMBL/GenBank/DDBJ databases">
        <title>Amycolatopsis azurea DSM 43854 draft genome.</title>
        <authorList>
            <person name="Mayilraj S."/>
        </authorList>
    </citation>
    <scope>NUCLEOTIDE SEQUENCE [LARGE SCALE GENOMIC DNA]</scope>
    <source>
        <strain evidence="5 7">DSM 43854</strain>
    </source>
</reference>
<dbReference type="EMBL" id="MUXN01000010">
    <property type="protein sequence ID" value="OOC06036.1"/>
    <property type="molecule type" value="Genomic_DNA"/>
</dbReference>
<evidence type="ECO:0000313" key="5">
    <source>
        <dbReference type="EMBL" id="OOC06036.1"/>
    </source>
</evidence>
<keyword evidence="4" id="KW-0436">Ligase</keyword>
<dbReference type="CDD" id="cd05941">
    <property type="entry name" value="MCS"/>
    <property type="match status" value="1"/>
</dbReference>